<proteinExistence type="predicted"/>
<sequence length="124" mass="13983">MLLVLFLLVPPTFPVKVAKLELSYKFLAGKTRPTNSTFFMDQYFGPTVQGVYNSSCKSNRCYFPVFKIYSGILAYTILSDIQSDYCSGYSKCIGFSEEQYQNYTIVFGDPKILGGDNFADLRGL</sequence>
<reference evidence="1" key="1">
    <citation type="submission" date="2022-11" db="EMBL/GenBank/DDBJ databases">
        <authorList>
            <person name="Kikuchi T."/>
        </authorList>
    </citation>
    <scope>NUCLEOTIDE SEQUENCE</scope>
    <source>
        <strain evidence="1">PS1010</strain>
    </source>
</reference>
<gene>
    <name evidence="1" type="ORF">CAMP_LOCUS12895</name>
</gene>
<evidence type="ECO:0000313" key="1">
    <source>
        <dbReference type="EMBL" id="CAI5450258.1"/>
    </source>
</evidence>
<keyword evidence="2" id="KW-1185">Reference proteome</keyword>
<dbReference type="Proteomes" id="UP001152747">
    <property type="component" value="Unassembled WGS sequence"/>
</dbReference>
<comment type="caution">
    <text evidence="1">The sequence shown here is derived from an EMBL/GenBank/DDBJ whole genome shotgun (WGS) entry which is preliminary data.</text>
</comment>
<dbReference type="EMBL" id="CANHGI010000005">
    <property type="protein sequence ID" value="CAI5450258.1"/>
    <property type="molecule type" value="Genomic_DNA"/>
</dbReference>
<organism evidence="1 2">
    <name type="scientific">Caenorhabditis angaria</name>
    <dbReference type="NCBI Taxonomy" id="860376"/>
    <lineage>
        <taxon>Eukaryota</taxon>
        <taxon>Metazoa</taxon>
        <taxon>Ecdysozoa</taxon>
        <taxon>Nematoda</taxon>
        <taxon>Chromadorea</taxon>
        <taxon>Rhabditida</taxon>
        <taxon>Rhabditina</taxon>
        <taxon>Rhabditomorpha</taxon>
        <taxon>Rhabditoidea</taxon>
        <taxon>Rhabditidae</taxon>
        <taxon>Peloderinae</taxon>
        <taxon>Caenorhabditis</taxon>
    </lineage>
</organism>
<evidence type="ECO:0000313" key="2">
    <source>
        <dbReference type="Proteomes" id="UP001152747"/>
    </source>
</evidence>
<dbReference type="AlphaFoldDB" id="A0A9P1IQL6"/>
<protein>
    <submittedName>
        <fullName evidence="1">Uncharacterized protein</fullName>
    </submittedName>
</protein>
<name>A0A9P1IQL6_9PELO</name>
<accession>A0A9P1IQL6</accession>